<feature type="transmembrane region" description="Helical" evidence="1">
    <location>
        <begin position="136"/>
        <end position="156"/>
    </location>
</feature>
<evidence type="ECO:0000313" key="5">
    <source>
        <dbReference type="Proteomes" id="UP001152797"/>
    </source>
</evidence>
<comment type="caution">
    <text evidence="2">The sequence shown here is derived from an EMBL/GenBank/DDBJ whole genome shotgun (WGS) entry which is preliminary data.</text>
</comment>
<evidence type="ECO:0000313" key="3">
    <source>
        <dbReference type="EMBL" id="CAL1168339.1"/>
    </source>
</evidence>
<feature type="transmembrane region" description="Helical" evidence="1">
    <location>
        <begin position="235"/>
        <end position="255"/>
    </location>
</feature>
<protein>
    <submittedName>
        <fullName evidence="4">Major basic nuclear protein 2</fullName>
    </submittedName>
</protein>
<dbReference type="EMBL" id="CAMXCT020006510">
    <property type="protein sequence ID" value="CAL1168339.1"/>
    <property type="molecule type" value="Genomic_DNA"/>
</dbReference>
<evidence type="ECO:0000256" key="1">
    <source>
        <dbReference type="SAM" id="Phobius"/>
    </source>
</evidence>
<gene>
    <name evidence="2" type="ORF">C1SCF055_LOCUS39823</name>
</gene>
<feature type="transmembrane region" description="Helical" evidence="1">
    <location>
        <begin position="495"/>
        <end position="520"/>
    </location>
</feature>
<feature type="transmembrane region" description="Helical" evidence="1">
    <location>
        <begin position="526"/>
        <end position="550"/>
    </location>
</feature>
<feature type="transmembrane region" description="Helical" evidence="1">
    <location>
        <begin position="454"/>
        <end position="474"/>
    </location>
</feature>
<dbReference type="AlphaFoldDB" id="A0A9P1DRA1"/>
<feature type="transmembrane region" description="Helical" evidence="1">
    <location>
        <begin position="414"/>
        <end position="434"/>
    </location>
</feature>
<dbReference type="EMBL" id="CAMXCT030006510">
    <property type="protein sequence ID" value="CAL4802276.1"/>
    <property type="molecule type" value="Genomic_DNA"/>
</dbReference>
<keyword evidence="1" id="KW-0812">Transmembrane</keyword>
<proteinExistence type="predicted"/>
<dbReference type="Proteomes" id="UP001152797">
    <property type="component" value="Unassembled WGS sequence"/>
</dbReference>
<sequence length="582" mass="64670">MPRESSPLRRANSFSTIQSSGLFRSTVSSALLSGFGIIFGGGLSSFLAAAHCHARFPTIEQVQSAGATLYSTSTIADHVDVFISHSWSAGRWGKFFALCLFFNLELAIKCSFATWFLLAAVLAGMFGVAGLGGSAYVFPCLVCLPVAAFFVVFIFGQNLTGGRWSMSLWVDKLCIHQTDLELKAKQIAALPVFVAHASRMLILWDETYFERLWCNLELATFVHNGGIEKVDLLPLWLAPWLLCSILLDLLSAGLFELLEHLLPNWSMRWMPPIMEATESVLGKNPAILKFVTFFIIWMFTGVTYLLVSVPSFFSFRMKLRNHQLLLDQMSAFDVRAAKCTLLADRNAIEEHVVALFEGRNVPLKEGSGVDDGEVRLQRFSLEDRDPLNCFNEHVKGPLRAMVESQIGNELRVPFHIALIACLPMIFYSSVNVLACDNGPCETSAVLSGYSSVTQYMVTQVVAWTLTIFLSFPVTSPILLRMINFVVSRGNGPLELFMALLCCPLAYIWSYICGSLIWGSIAALVQYYSLTQLLIFMVILAVLVLQVIWLYPQMPGGRAHPSCRCVKRQAYYEAASSSPLCPE</sequence>
<dbReference type="OrthoDB" id="423397at2759"/>
<reference evidence="3" key="2">
    <citation type="submission" date="2024-04" db="EMBL/GenBank/DDBJ databases">
        <authorList>
            <person name="Chen Y."/>
            <person name="Shah S."/>
            <person name="Dougan E. K."/>
            <person name="Thang M."/>
            <person name="Chan C."/>
        </authorList>
    </citation>
    <scope>NUCLEOTIDE SEQUENCE [LARGE SCALE GENOMIC DNA]</scope>
</reference>
<evidence type="ECO:0000313" key="2">
    <source>
        <dbReference type="EMBL" id="CAI4014964.1"/>
    </source>
</evidence>
<keyword evidence="1" id="KW-0472">Membrane</keyword>
<dbReference type="EMBL" id="CAMXCT010006510">
    <property type="protein sequence ID" value="CAI4014964.1"/>
    <property type="molecule type" value="Genomic_DNA"/>
</dbReference>
<accession>A0A9P1DRA1</accession>
<feature type="transmembrane region" description="Helical" evidence="1">
    <location>
        <begin position="290"/>
        <end position="313"/>
    </location>
</feature>
<organism evidence="2">
    <name type="scientific">Cladocopium goreaui</name>
    <dbReference type="NCBI Taxonomy" id="2562237"/>
    <lineage>
        <taxon>Eukaryota</taxon>
        <taxon>Sar</taxon>
        <taxon>Alveolata</taxon>
        <taxon>Dinophyceae</taxon>
        <taxon>Suessiales</taxon>
        <taxon>Symbiodiniaceae</taxon>
        <taxon>Cladocopium</taxon>
    </lineage>
</organism>
<reference evidence="2" key="1">
    <citation type="submission" date="2022-10" db="EMBL/GenBank/DDBJ databases">
        <authorList>
            <person name="Chen Y."/>
            <person name="Dougan E. K."/>
            <person name="Chan C."/>
            <person name="Rhodes N."/>
            <person name="Thang M."/>
        </authorList>
    </citation>
    <scope>NUCLEOTIDE SEQUENCE</scope>
</reference>
<name>A0A9P1DRA1_9DINO</name>
<feature type="transmembrane region" description="Helical" evidence="1">
    <location>
        <begin position="30"/>
        <end position="50"/>
    </location>
</feature>
<evidence type="ECO:0000313" key="4">
    <source>
        <dbReference type="EMBL" id="CAL4802276.1"/>
    </source>
</evidence>
<keyword evidence="1" id="KW-1133">Transmembrane helix</keyword>
<keyword evidence="5" id="KW-1185">Reference proteome</keyword>
<feature type="transmembrane region" description="Helical" evidence="1">
    <location>
        <begin position="112"/>
        <end position="130"/>
    </location>
</feature>